<evidence type="ECO:0000259" key="2">
    <source>
        <dbReference type="Pfam" id="PF23099"/>
    </source>
</evidence>
<proteinExistence type="predicted"/>
<dbReference type="InterPro" id="IPR057525">
    <property type="entry name" value="UTP20_C"/>
</dbReference>
<dbReference type="GO" id="GO:0030686">
    <property type="term" value="C:90S preribosome"/>
    <property type="evidence" value="ECO:0007669"/>
    <property type="project" value="TreeGrafter"/>
</dbReference>
<dbReference type="GO" id="GO:0032040">
    <property type="term" value="C:small-subunit processome"/>
    <property type="evidence" value="ECO:0007669"/>
    <property type="project" value="TreeGrafter"/>
</dbReference>
<evidence type="ECO:0000256" key="1">
    <source>
        <dbReference type="SAM" id="MobiDB-lite"/>
    </source>
</evidence>
<reference evidence="3" key="2">
    <citation type="submission" date="2022-06" db="UniProtKB">
        <authorList>
            <consortium name="EnsemblMetazoa"/>
        </authorList>
    </citation>
    <scope>IDENTIFICATION</scope>
    <source>
        <strain evidence="3">DF5081</strain>
    </source>
</reference>
<evidence type="ECO:0000313" key="3">
    <source>
        <dbReference type="EnsemblMetazoa" id="CJA23008.1"/>
    </source>
</evidence>
<dbReference type="PANTHER" id="PTHR17695">
    <property type="entry name" value="SMALL SUBUNIT PROCESSOME COMPONENT 20 HOMOLOG"/>
    <property type="match status" value="1"/>
</dbReference>
<dbReference type="PANTHER" id="PTHR17695:SF11">
    <property type="entry name" value="SMALL SUBUNIT PROCESSOME COMPONENT 20 HOMOLOG"/>
    <property type="match status" value="1"/>
</dbReference>
<name>A0A8R1E5T9_CAEJA</name>
<dbReference type="SUPFAM" id="SSF48371">
    <property type="entry name" value="ARM repeat"/>
    <property type="match status" value="1"/>
</dbReference>
<protein>
    <recommendedName>
        <fullName evidence="2">U3 small nucleolar RNA-associated protein 20 C-terminal domain-containing protein</fullName>
    </recommendedName>
</protein>
<dbReference type="InterPro" id="IPR052575">
    <property type="entry name" value="SSU_processome_comp_20"/>
</dbReference>
<feature type="domain" description="U3 small nucleolar RNA-associated protein 20 C-terminal" evidence="2">
    <location>
        <begin position="57"/>
        <end position="354"/>
    </location>
</feature>
<keyword evidence="4" id="KW-1185">Reference proteome</keyword>
<feature type="compositionally biased region" description="Basic and acidic residues" evidence="1">
    <location>
        <begin position="368"/>
        <end position="377"/>
    </location>
</feature>
<dbReference type="Pfam" id="PF23099">
    <property type="entry name" value="UTP20_C"/>
    <property type="match status" value="1"/>
</dbReference>
<reference evidence="4" key="1">
    <citation type="submission" date="2010-08" db="EMBL/GenBank/DDBJ databases">
        <authorList>
            <consortium name="Caenorhabditis japonica Sequencing Consortium"/>
            <person name="Wilson R.K."/>
        </authorList>
    </citation>
    <scope>NUCLEOTIDE SEQUENCE [LARGE SCALE GENOMIC DNA]</scope>
    <source>
        <strain evidence="4">DF5081</strain>
    </source>
</reference>
<feature type="compositionally biased region" description="Basic residues" evidence="1">
    <location>
        <begin position="337"/>
        <end position="350"/>
    </location>
</feature>
<feature type="region of interest" description="Disordered" evidence="1">
    <location>
        <begin position="333"/>
        <end position="377"/>
    </location>
</feature>
<organism evidence="3 4">
    <name type="scientific">Caenorhabditis japonica</name>
    <dbReference type="NCBI Taxonomy" id="281687"/>
    <lineage>
        <taxon>Eukaryota</taxon>
        <taxon>Metazoa</taxon>
        <taxon>Ecdysozoa</taxon>
        <taxon>Nematoda</taxon>
        <taxon>Chromadorea</taxon>
        <taxon>Rhabditida</taxon>
        <taxon>Rhabditina</taxon>
        <taxon>Rhabditomorpha</taxon>
        <taxon>Rhabditoidea</taxon>
        <taxon>Rhabditidae</taxon>
        <taxon>Peloderinae</taxon>
        <taxon>Caenorhabditis</taxon>
    </lineage>
</organism>
<dbReference type="AlphaFoldDB" id="A0A8R1E5T9"/>
<dbReference type="InterPro" id="IPR016024">
    <property type="entry name" value="ARM-type_fold"/>
</dbReference>
<dbReference type="EnsemblMetazoa" id="CJA23008.1">
    <property type="protein sequence ID" value="CJA23008.1"/>
    <property type="gene ID" value="WBGene00178580"/>
</dbReference>
<dbReference type="Proteomes" id="UP000005237">
    <property type="component" value="Unassembled WGS sequence"/>
</dbReference>
<accession>A0A8R1E5T9</accession>
<sequence length="377" mass="42979">MLCVVKMGAAMMNEESPKVAHHIGLALRHLLETVGVAQRQETFEVICQWLETEDENARAVGIQTAVQLSYVEKEAMAPKVKEIMKHVKGAVLDEEVFEKNSETTITVSLNGLARIISNVGKTGLEHVDVIEFIRSSEELCKCEESLGIMLASSTLIGQMLSHLEPEQVPEDVAKEVCYWMSRHLRHEKMDTAIGEQASKNIVYLTKRMSLEVYKVLIGYIAAACRYEIKHQVKQFIKRINCFKLIAALFVTGDSEKNEVVLDTFMPLLVRELKTTSDEELSKLTQEVCALVKKRIGEEEYGIRVAKCQKNAAEKISDRKRKIRELAVTAPDDAAELRRKKNKKKTEMRKRKLDEMKPYRAVKRRATEKRKAQENEDD</sequence>
<evidence type="ECO:0000313" key="4">
    <source>
        <dbReference type="Proteomes" id="UP000005237"/>
    </source>
</evidence>